<dbReference type="Proteomes" id="UP001597478">
    <property type="component" value="Unassembled WGS sequence"/>
</dbReference>
<evidence type="ECO:0000313" key="2">
    <source>
        <dbReference type="EMBL" id="MFD2802252.1"/>
    </source>
</evidence>
<accession>A0ABW5WGL2</accession>
<dbReference type="Gene3D" id="3.90.1200.10">
    <property type="match status" value="1"/>
</dbReference>
<dbReference type="RefSeq" id="WP_377392815.1">
    <property type="nucleotide sequence ID" value="NZ_JBHSAN010000034.1"/>
</dbReference>
<dbReference type="PANTHER" id="PTHR47829">
    <property type="entry name" value="HYDROLASE, PUTATIVE (AFU_ORTHOLOGUE AFUA_1G12880)-RELATED"/>
    <property type="match status" value="1"/>
</dbReference>
<name>A0ABW5WGL2_9PSEU</name>
<comment type="caution">
    <text evidence="2">The sequence shown here is derived from an EMBL/GenBank/DDBJ whole genome shotgun (WGS) entry which is preliminary data.</text>
</comment>
<dbReference type="InterPro" id="IPR002575">
    <property type="entry name" value="Aminoglycoside_PTrfase"/>
</dbReference>
<dbReference type="SUPFAM" id="SSF56112">
    <property type="entry name" value="Protein kinase-like (PK-like)"/>
    <property type="match status" value="1"/>
</dbReference>
<gene>
    <name evidence="2" type="ORF">ACFS2C_22955</name>
</gene>
<organism evidence="2 3">
    <name type="scientific">Prauserella oleivorans</name>
    <dbReference type="NCBI Taxonomy" id="1478153"/>
    <lineage>
        <taxon>Bacteria</taxon>
        <taxon>Bacillati</taxon>
        <taxon>Actinomycetota</taxon>
        <taxon>Actinomycetes</taxon>
        <taxon>Pseudonocardiales</taxon>
        <taxon>Pseudonocardiaceae</taxon>
        <taxon>Prauserella</taxon>
    </lineage>
</organism>
<dbReference type="InterPro" id="IPR041726">
    <property type="entry name" value="ACAD10_11_N"/>
</dbReference>
<dbReference type="InterPro" id="IPR011009">
    <property type="entry name" value="Kinase-like_dom_sf"/>
</dbReference>
<sequence>MTAPGQLLDTSLGDWLSEHTGRSGAWELHRLAGGNSNETCLLTCDGTRYVLRRPPRHALSASAHSVSREHRVLTALAGTPVAAPRPVALCEDPAVPMAPFLLMEHVPDAVSVTHELPAAYAGDPAAVTRLAEDMVDALAAIHRLDWRAAGLADFGRPERFLERQVPRWYRQWQGVARRPLPRMEQVADWLERNRPEGSTPALLHGDFHLDNCLVSTREPRLLAVIDWEMSTIGDPLVDLGLLLAFWGDRPLPRPAMPAIQAVSRLPGSPTREDLLARYEQAVGRRVEHIAYYQCLAFFKLAAIVEAAWSQHLAGELDTPYSRALEYDVPALLDEAAAFAGLAS</sequence>
<evidence type="ECO:0000259" key="1">
    <source>
        <dbReference type="Pfam" id="PF01636"/>
    </source>
</evidence>
<dbReference type="Pfam" id="PF01636">
    <property type="entry name" value="APH"/>
    <property type="match status" value="1"/>
</dbReference>
<protein>
    <submittedName>
        <fullName evidence="2">Phosphotransferase family protein</fullName>
    </submittedName>
</protein>
<dbReference type="PANTHER" id="PTHR47829:SF1">
    <property type="entry name" value="HAD FAMILY PHOSPHATASE"/>
    <property type="match status" value="1"/>
</dbReference>
<dbReference type="EMBL" id="JBHUOF010000043">
    <property type="protein sequence ID" value="MFD2802252.1"/>
    <property type="molecule type" value="Genomic_DNA"/>
</dbReference>
<dbReference type="Gene3D" id="3.30.200.20">
    <property type="entry name" value="Phosphorylase Kinase, domain 1"/>
    <property type="match status" value="1"/>
</dbReference>
<feature type="domain" description="Aminoglycoside phosphotransferase" evidence="1">
    <location>
        <begin position="28"/>
        <end position="263"/>
    </location>
</feature>
<evidence type="ECO:0000313" key="3">
    <source>
        <dbReference type="Proteomes" id="UP001597478"/>
    </source>
</evidence>
<dbReference type="InterPro" id="IPR052898">
    <property type="entry name" value="ACAD10-like"/>
</dbReference>
<dbReference type="CDD" id="cd05154">
    <property type="entry name" value="ACAD10_11_N-like"/>
    <property type="match status" value="1"/>
</dbReference>
<reference evidence="3" key="1">
    <citation type="journal article" date="2019" name="Int. J. Syst. Evol. Microbiol.">
        <title>The Global Catalogue of Microorganisms (GCM) 10K type strain sequencing project: providing services to taxonomists for standard genome sequencing and annotation.</title>
        <authorList>
            <consortium name="The Broad Institute Genomics Platform"/>
            <consortium name="The Broad Institute Genome Sequencing Center for Infectious Disease"/>
            <person name="Wu L."/>
            <person name="Ma J."/>
        </authorList>
    </citation>
    <scope>NUCLEOTIDE SEQUENCE [LARGE SCALE GENOMIC DNA]</scope>
    <source>
        <strain evidence="3">IBRC-M 10906</strain>
    </source>
</reference>
<proteinExistence type="predicted"/>
<keyword evidence="3" id="KW-1185">Reference proteome</keyword>